<organism evidence="1">
    <name type="scientific">viral metagenome</name>
    <dbReference type="NCBI Taxonomy" id="1070528"/>
    <lineage>
        <taxon>unclassified sequences</taxon>
        <taxon>metagenomes</taxon>
        <taxon>organismal metagenomes</taxon>
    </lineage>
</organism>
<protein>
    <submittedName>
        <fullName evidence="1">Uncharacterized protein</fullName>
    </submittedName>
</protein>
<sequence>MILTLSSRIYGPHLLFLLALLTGNYLTYCPGHTLSLVIPPLGIRARIGKLTRMLRFLPFVPPGDDDEVFVHKIIGKSCFECKVKRRDLPHVKSYSKVEEGRCRNKGYEVFVGNRNLYTRRWGRLSVDIFKVDDPSTYRDNIYKPDPQNPIGYMHIDLDES</sequence>
<dbReference type="EMBL" id="MN738832">
    <property type="protein sequence ID" value="QHT38530.1"/>
    <property type="molecule type" value="Genomic_DNA"/>
</dbReference>
<name>A0A6C0FFI5_9ZZZZ</name>
<accession>A0A6C0FFI5</accession>
<proteinExistence type="predicted"/>
<reference evidence="1" key="1">
    <citation type="journal article" date="2020" name="Nature">
        <title>Giant virus diversity and host interactions through global metagenomics.</title>
        <authorList>
            <person name="Schulz F."/>
            <person name="Roux S."/>
            <person name="Paez-Espino D."/>
            <person name="Jungbluth S."/>
            <person name="Walsh D.A."/>
            <person name="Denef V.J."/>
            <person name="McMahon K.D."/>
            <person name="Konstantinidis K.T."/>
            <person name="Eloe-Fadrosh E.A."/>
            <person name="Kyrpides N.C."/>
            <person name="Woyke T."/>
        </authorList>
    </citation>
    <scope>NUCLEOTIDE SEQUENCE</scope>
    <source>
        <strain evidence="1">GVMAG-S-ERX556106-38</strain>
    </source>
</reference>
<evidence type="ECO:0000313" key="1">
    <source>
        <dbReference type="EMBL" id="QHT38530.1"/>
    </source>
</evidence>
<dbReference type="AlphaFoldDB" id="A0A6C0FFI5"/>